<name>A0A9P8V1L0_9PEZI</name>
<sequence length="944" mass="104579">MNLDEAWNILDSQGIVALGVPKDDNVDNATLLTQLSARALDAYHRTKHLRQMDTAIRLSRTAMTLTPQDDPQWYFYVANYGGQLAERYERTRKDEDLEACITVLRPAVDAVPSNSLAVPGLLTNYGTMLGFLYDKSGELRHLEEAISLYRRAADALSANDPARVPVMQNLGVRLNTLSQVTGMQVYLQEGINITRQALEILPSHLDPLWAPAARALSALLFTSFQRTHSSNIAYLDESIDLLRRAIASTLVDHPNLAEMTYNLGAFLASRHKINNRIADLDEAVDVTRKALEIMPPDHADRGRILANLGAMIALQDRQRRVVGDGGIAGPDATVALIRQALAIIPDHHPDKDSMAYNLGVSLVLRRKANNLLADVDEATDCFLRLWNSVTTPPLLRLRAATNSMDHLVLQSKRDLAIQLGKDAISLLPVVNTKMLSHQDQQYVVSVFTMLASRLCSLLLDAGETEDALKYLEQGRAVILGHLIDSRSDISSLAQNSPDLARRYERLRDEVNTPLRGGRHGVPETHQIDQRRQIISDLEKHIEHIRTVPGHHDFLMGPTLAEMQACMKEGAKVVVNISLIWSDAIIITPTTVRVLQLTEMLRSDTRSWAQKDWNCSRRQRGQTNKEYIRYLAWLWTSCVEPVLAIVQSLQIPPANKPPRVWWIGCGEASFLPFHAAGIHRKGSEQTAYHQSISSYAPSIKALSHAEKRAEAMPDTHGSLLVVTMPTTPGLEGQKTPRPLNGVVDEKNHILDAVKGHLHTTYLKRPSVNDVIEALPECSIAHFACHGSSDAVDPSNSGLILQKPSTKLREEVSGDRLDTNTAAVQDRLTVGRILQVNLQGARLAYLSACSTAQNEAEKLADEVIHVVSGFQIAGFPHVVGCLWPSNDDICVEIAVGFYTRLLSDVQPGGKWADERVAVALREAVMEVREREMGAPLDWAPYVHYGP</sequence>
<dbReference type="SUPFAM" id="SSF48452">
    <property type="entry name" value="TPR-like"/>
    <property type="match status" value="1"/>
</dbReference>
<organism evidence="2 3">
    <name type="scientific">Plectosphaerella plurivora</name>
    <dbReference type="NCBI Taxonomy" id="936078"/>
    <lineage>
        <taxon>Eukaryota</taxon>
        <taxon>Fungi</taxon>
        <taxon>Dikarya</taxon>
        <taxon>Ascomycota</taxon>
        <taxon>Pezizomycotina</taxon>
        <taxon>Sordariomycetes</taxon>
        <taxon>Hypocreomycetidae</taxon>
        <taxon>Glomerellales</taxon>
        <taxon>Plectosphaerellaceae</taxon>
        <taxon>Plectosphaerella</taxon>
    </lineage>
</organism>
<dbReference type="EMBL" id="JAGSXJ010000038">
    <property type="protein sequence ID" value="KAH6665282.1"/>
    <property type="molecule type" value="Genomic_DNA"/>
</dbReference>
<dbReference type="Gene3D" id="1.25.40.10">
    <property type="entry name" value="Tetratricopeptide repeat domain"/>
    <property type="match status" value="1"/>
</dbReference>
<protein>
    <submittedName>
        <fullName evidence="2">CHAT domain-containing protein</fullName>
    </submittedName>
</protein>
<reference evidence="2" key="1">
    <citation type="journal article" date="2021" name="Nat. Commun.">
        <title>Genetic determinants of endophytism in the Arabidopsis root mycobiome.</title>
        <authorList>
            <person name="Mesny F."/>
            <person name="Miyauchi S."/>
            <person name="Thiergart T."/>
            <person name="Pickel B."/>
            <person name="Atanasova L."/>
            <person name="Karlsson M."/>
            <person name="Huettel B."/>
            <person name="Barry K.W."/>
            <person name="Haridas S."/>
            <person name="Chen C."/>
            <person name="Bauer D."/>
            <person name="Andreopoulos W."/>
            <person name="Pangilinan J."/>
            <person name="LaButti K."/>
            <person name="Riley R."/>
            <person name="Lipzen A."/>
            <person name="Clum A."/>
            <person name="Drula E."/>
            <person name="Henrissat B."/>
            <person name="Kohler A."/>
            <person name="Grigoriev I.V."/>
            <person name="Martin F.M."/>
            <person name="Hacquard S."/>
        </authorList>
    </citation>
    <scope>NUCLEOTIDE SEQUENCE</scope>
    <source>
        <strain evidence="2">MPI-SDFR-AT-0117</strain>
    </source>
</reference>
<dbReference type="AlphaFoldDB" id="A0A9P8V1L0"/>
<dbReference type="InterPro" id="IPR011990">
    <property type="entry name" value="TPR-like_helical_dom_sf"/>
</dbReference>
<evidence type="ECO:0000313" key="2">
    <source>
        <dbReference type="EMBL" id="KAH6665282.1"/>
    </source>
</evidence>
<dbReference type="Pfam" id="PF12770">
    <property type="entry name" value="CHAT"/>
    <property type="match status" value="1"/>
</dbReference>
<gene>
    <name evidence="2" type="ORF">F5X68DRAFT_250046</name>
</gene>
<proteinExistence type="predicted"/>
<accession>A0A9P8V1L0</accession>
<keyword evidence="3" id="KW-1185">Reference proteome</keyword>
<dbReference type="OrthoDB" id="9991317at2759"/>
<dbReference type="InterPro" id="IPR024983">
    <property type="entry name" value="CHAT_dom"/>
</dbReference>
<feature type="domain" description="CHAT" evidence="1">
    <location>
        <begin position="629"/>
        <end position="943"/>
    </location>
</feature>
<dbReference type="Proteomes" id="UP000770015">
    <property type="component" value="Unassembled WGS sequence"/>
</dbReference>
<comment type="caution">
    <text evidence="2">The sequence shown here is derived from an EMBL/GenBank/DDBJ whole genome shotgun (WGS) entry which is preliminary data.</text>
</comment>
<evidence type="ECO:0000313" key="3">
    <source>
        <dbReference type="Proteomes" id="UP000770015"/>
    </source>
</evidence>
<evidence type="ECO:0000259" key="1">
    <source>
        <dbReference type="Pfam" id="PF12770"/>
    </source>
</evidence>